<sequence length="92" mass="10004">MDAARLPCRRPPLGAASSASGNLLLFSHASVYVSHLWTTVSSSQPGRKCSKPKWKNSPVVSIATPLHLEYCQDADRRKGQRNGRTDDAACHS</sequence>
<protein>
    <submittedName>
        <fullName evidence="2">Secreted protein</fullName>
    </submittedName>
</protein>
<dbReference type="WBParaSite" id="sdigi.contig64.g3396.t1">
    <property type="protein sequence ID" value="sdigi.contig64.g3396.t1"/>
    <property type="gene ID" value="sdigi.contig64.g3396"/>
</dbReference>
<proteinExistence type="predicted"/>
<keyword evidence="1" id="KW-1185">Reference proteome</keyword>
<name>A0A915Q5S1_9BILA</name>
<dbReference type="Proteomes" id="UP000887581">
    <property type="component" value="Unplaced"/>
</dbReference>
<organism evidence="1 2">
    <name type="scientific">Setaria digitata</name>
    <dbReference type="NCBI Taxonomy" id="48799"/>
    <lineage>
        <taxon>Eukaryota</taxon>
        <taxon>Metazoa</taxon>
        <taxon>Ecdysozoa</taxon>
        <taxon>Nematoda</taxon>
        <taxon>Chromadorea</taxon>
        <taxon>Rhabditida</taxon>
        <taxon>Spirurina</taxon>
        <taxon>Spiruromorpha</taxon>
        <taxon>Filarioidea</taxon>
        <taxon>Setariidae</taxon>
        <taxon>Setaria</taxon>
    </lineage>
</organism>
<accession>A0A915Q5S1</accession>
<reference evidence="2" key="1">
    <citation type="submission" date="2022-11" db="UniProtKB">
        <authorList>
            <consortium name="WormBaseParasite"/>
        </authorList>
    </citation>
    <scope>IDENTIFICATION</scope>
</reference>
<dbReference type="AlphaFoldDB" id="A0A915Q5S1"/>
<evidence type="ECO:0000313" key="1">
    <source>
        <dbReference type="Proteomes" id="UP000887581"/>
    </source>
</evidence>
<evidence type="ECO:0000313" key="2">
    <source>
        <dbReference type="WBParaSite" id="sdigi.contig64.g3396.t1"/>
    </source>
</evidence>